<dbReference type="EMBL" id="JAPFQL010000037">
    <property type="protein sequence ID" value="MDC5697577.1"/>
    <property type="molecule type" value="Genomic_DNA"/>
</dbReference>
<evidence type="ECO:0000313" key="2">
    <source>
        <dbReference type="EMBL" id="MDC5697577.1"/>
    </source>
</evidence>
<evidence type="ECO:0000256" key="1">
    <source>
        <dbReference type="SAM" id="MobiDB-lite"/>
    </source>
</evidence>
<proteinExistence type="predicted"/>
<feature type="region of interest" description="Disordered" evidence="1">
    <location>
        <begin position="519"/>
        <end position="541"/>
    </location>
</feature>
<accession>A0ABT5GHG4</accession>
<gene>
    <name evidence="2" type="ORF">OO014_09935</name>
</gene>
<comment type="caution">
    <text evidence="2">The sequence shown here is derived from an EMBL/GenBank/DDBJ whole genome shotgun (WGS) entry which is preliminary data.</text>
</comment>
<evidence type="ECO:0008006" key="4">
    <source>
        <dbReference type="Google" id="ProtNLM"/>
    </source>
</evidence>
<organism evidence="2 3">
    <name type="scientific">Intrasporangium calvum</name>
    <dbReference type="NCBI Taxonomy" id="53358"/>
    <lineage>
        <taxon>Bacteria</taxon>
        <taxon>Bacillati</taxon>
        <taxon>Actinomycetota</taxon>
        <taxon>Actinomycetes</taxon>
        <taxon>Micrococcales</taxon>
        <taxon>Intrasporangiaceae</taxon>
        <taxon>Intrasporangium</taxon>
    </lineage>
</organism>
<feature type="compositionally biased region" description="Low complexity" evidence="1">
    <location>
        <begin position="521"/>
        <end position="534"/>
    </location>
</feature>
<sequence>MQAQPEDAVLEGQSLHRANWLFVAGRAQAVTAHERAIGGLLAAGHTVTLLHFDRISTTRGLPVEPHRISAVDGLPRRVRKPAKALELVLPRSRRTELALRRDASLADTVSRANHVLLLDDEAETARAALFAANATARFWSPSQVGAVLEEEPFWRYLDRRLHQLSGALLKPLKTKGLMEAISWLDDREPGVCPAPEDVHRFARGMIHRLLLRGRLDDARALLRLTDRAERHGIRAGGDAAAYAALKMHLRLHDEVVQPAELQQVLEEVFASADAALDAKAYRDCAGRAAIGLDLMFHPRLHTDVPSTPLVESPGTFTRPLYESRVGQVLTAPTSPAPTRPAQEPSVPRNRVGAPLKVTYLPGAYPWHAARALAALGSDDRAELSELRLTDPAFQGMALGELFVSYRLGKAVPEAAADREPATAEQLALLTQADVVVADWADKGALWASLNCPASARMVVRVHSADVLSAGFHLLDWSRVDVLVCVSEHLRQVVVGLLGDRFPQDAVIVVPNVLAPFDGPSEEPSGGASAAGRPAVPQPEDVRGGRTIAMVGWGQRVKDPIMALDILGALLQRESGWRLRLIGADFASSTSGLVNAYSLAFRRRAVEPQLLDAIDFVDQTKDVPGALAGSHFILSTSLRESFHIGVMEGLVAGAVPVVRDWPAFATHQGAASLFPPSVIFETVEEAVEIIWSLRDEAARQAAVHDLQGSMRQLLDGRNVAGRLLEVILR</sequence>
<feature type="region of interest" description="Disordered" evidence="1">
    <location>
        <begin position="330"/>
        <end position="349"/>
    </location>
</feature>
<name>A0ABT5GHG4_9MICO</name>
<evidence type="ECO:0000313" key="3">
    <source>
        <dbReference type="Proteomes" id="UP001150259"/>
    </source>
</evidence>
<dbReference type="Proteomes" id="UP001150259">
    <property type="component" value="Unassembled WGS sequence"/>
</dbReference>
<dbReference type="SUPFAM" id="SSF53756">
    <property type="entry name" value="UDP-Glycosyltransferase/glycogen phosphorylase"/>
    <property type="match status" value="1"/>
</dbReference>
<dbReference type="RefSeq" id="WP_272462154.1">
    <property type="nucleotide sequence ID" value="NZ_JAPFQL010000037.1"/>
</dbReference>
<dbReference type="Gene3D" id="3.40.50.2000">
    <property type="entry name" value="Glycogen Phosphorylase B"/>
    <property type="match status" value="1"/>
</dbReference>
<keyword evidence="3" id="KW-1185">Reference proteome</keyword>
<reference evidence="2 3" key="1">
    <citation type="submission" date="2022-11" db="EMBL/GenBank/DDBJ databases">
        <title>Anaerobic phenanthrene biodegradation by a DNRA strain PheN6.</title>
        <authorList>
            <person name="Zhang Z."/>
        </authorList>
    </citation>
    <scope>NUCLEOTIDE SEQUENCE [LARGE SCALE GENOMIC DNA]</scope>
    <source>
        <strain evidence="2 3">PheN6</strain>
    </source>
</reference>
<protein>
    <recommendedName>
        <fullName evidence="4">Glycosyl transferase group 1</fullName>
    </recommendedName>
</protein>